<evidence type="ECO:0000313" key="4">
    <source>
        <dbReference type="EMBL" id="CAB4915958.1"/>
    </source>
</evidence>
<sequence length="264" mass="28014">MNYKRTLLPIEIGAAAAVLGVLGLALDAPVFGLAAGLLALGVGALVLRIPTQSGAASPDHQLGELETALAAQVQARISAEDAVRSLGQQLATAERDAANRAPIVVPAKRSDSLIDEATGLFSEDYFRVAVDARIAAARRHLRPVAVVLLEVIEGLRSNAPQSAQPMLVAETINATLREADTACRLIDGRFGLVLEDTSENGAIWTVERIRRSITELQQGLTLRAGIACYPAHAFGSSELLQRAEAALVSARDWNQDRIEVANVD</sequence>
<reference evidence="3" key="1">
    <citation type="submission" date="2020-05" db="EMBL/GenBank/DDBJ databases">
        <authorList>
            <person name="Chiriac C."/>
            <person name="Salcher M."/>
            <person name="Ghai R."/>
            <person name="Kavagutti S V."/>
        </authorList>
    </citation>
    <scope>NUCLEOTIDE SEQUENCE</scope>
</reference>
<dbReference type="PROSITE" id="PS50887">
    <property type="entry name" value="GGDEF"/>
    <property type="match status" value="1"/>
</dbReference>
<dbReference type="InterPro" id="IPR043128">
    <property type="entry name" value="Rev_trsase/Diguanyl_cyclase"/>
</dbReference>
<dbReference type="InterPro" id="IPR029787">
    <property type="entry name" value="Nucleotide_cyclase"/>
</dbReference>
<keyword evidence="1" id="KW-0472">Membrane</keyword>
<feature type="domain" description="GGDEF" evidence="2">
    <location>
        <begin position="142"/>
        <end position="263"/>
    </location>
</feature>
<dbReference type="PANTHER" id="PTHR45138">
    <property type="entry name" value="REGULATORY COMPONENTS OF SENSORY TRANSDUCTION SYSTEM"/>
    <property type="match status" value="1"/>
</dbReference>
<dbReference type="PANTHER" id="PTHR45138:SF9">
    <property type="entry name" value="DIGUANYLATE CYCLASE DGCM-RELATED"/>
    <property type="match status" value="1"/>
</dbReference>
<evidence type="ECO:0000313" key="3">
    <source>
        <dbReference type="EMBL" id="CAB4735051.1"/>
    </source>
</evidence>
<dbReference type="SMART" id="SM00267">
    <property type="entry name" value="GGDEF"/>
    <property type="match status" value="1"/>
</dbReference>
<dbReference type="SUPFAM" id="SSF55073">
    <property type="entry name" value="Nucleotide cyclase"/>
    <property type="match status" value="1"/>
</dbReference>
<evidence type="ECO:0000256" key="1">
    <source>
        <dbReference type="SAM" id="Phobius"/>
    </source>
</evidence>
<dbReference type="AlphaFoldDB" id="A0A6J6SJG9"/>
<protein>
    <submittedName>
        <fullName evidence="3">Unannotated protein</fullName>
    </submittedName>
</protein>
<name>A0A6J6SJG9_9ZZZZ</name>
<gene>
    <name evidence="3" type="ORF">UFOPK2754_00751</name>
    <name evidence="4" type="ORF">UFOPK3543_01814</name>
    <name evidence="5" type="ORF">UFOPK3967_00509</name>
</gene>
<dbReference type="GO" id="GO:0052621">
    <property type="term" value="F:diguanylate cyclase activity"/>
    <property type="evidence" value="ECO:0007669"/>
    <property type="project" value="TreeGrafter"/>
</dbReference>
<dbReference type="InterPro" id="IPR000160">
    <property type="entry name" value="GGDEF_dom"/>
</dbReference>
<feature type="transmembrane region" description="Helical" evidence="1">
    <location>
        <begin position="7"/>
        <end position="25"/>
    </location>
</feature>
<keyword evidence="1" id="KW-1133">Transmembrane helix</keyword>
<dbReference type="EMBL" id="CAFBOS010000020">
    <property type="protein sequence ID" value="CAB4983539.1"/>
    <property type="molecule type" value="Genomic_DNA"/>
</dbReference>
<dbReference type="EMBL" id="CAFBMH010000070">
    <property type="protein sequence ID" value="CAB4915958.1"/>
    <property type="molecule type" value="Genomic_DNA"/>
</dbReference>
<dbReference type="InterPro" id="IPR050469">
    <property type="entry name" value="Diguanylate_Cyclase"/>
</dbReference>
<feature type="transmembrane region" description="Helical" evidence="1">
    <location>
        <begin position="31"/>
        <end position="49"/>
    </location>
</feature>
<keyword evidence="1" id="KW-0812">Transmembrane</keyword>
<organism evidence="3">
    <name type="scientific">freshwater metagenome</name>
    <dbReference type="NCBI Taxonomy" id="449393"/>
    <lineage>
        <taxon>unclassified sequences</taxon>
        <taxon>metagenomes</taxon>
        <taxon>ecological metagenomes</taxon>
    </lineage>
</organism>
<dbReference type="Gene3D" id="3.30.70.270">
    <property type="match status" value="1"/>
</dbReference>
<dbReference type="Pfam" id="PF00990">
    <property type="entry name" value="GGDEF"/>
    <property type="match status" value="1"/>
</dbReference>
<evidence type="ECO:0000313" key="5">
    <source>
        <dbReference type="EMBL" id="CAB4983539.1"/>
    </source>
</evidence>
<accession>A0A6J6SJG9</accession>
<dbReference type="EMBL" id="CAEZYR010000019">
    <property type="protein sequence ID" value="CAB4735051.1"/>
    <property type="molecule type" value="Genomic_DNA"/>
</dbReference>
<evidence type="ECO:0000259" key="2">
    <source>
        <dbReference type="PROSITE" id="PS50887"/>
    </source>
</evidence>
<proteinExistence type="predicted"/>